<protein>
    <recommendedName>
        <fullName evidence="2">thioredoxin-dependent peroxiredoxin</fullName>
        <ecNumber evidence="2">1.11.1.24</ecNumber>
    </recommendedName>
    <alternativeName>
        <fullName evidence="8">Thioredoxin peroxidase</fullName>
    </alternativeName>
    <alternativeName>
        <fullName evidence="10">Thioredoxin-dependent peroxiredoxin Bcp</fullName>
    </alternativeName>
</protein>
<dbReference type="CDD" id="cd03017">
    <property type="entry name" value="PRX_BCP"/>
    <property type="match status" value="1"/>
</dbReference>
<comment type="similarity">
    <text evidence="9">Belongs to the peroxiredoxin family. BCP/PrxQ subfamily.</text>
</comment>
<keyword evidence="3" id="KW-0575">Peroxidase</keyword>
<dbReference type="PANTHER" id="PTHR42801:SF4">
    <property type="entry name" value="AHPC_TSA FAMILY PROTEIN"/>
    <property type="match status" value="1"/>
</dbReference>
<evidence type="ECO:0000256" key="11">
    <source>
        <dbReference type="ARBA" id="ARBA00049091"/>
    </source>
</evidence>
<evidence type="ECO:0000256" key="1">
    <source>
        <dbReference type="ARBA" id="ARBA00003330"/>
    </source>
</evidence>
<dbReference type="InterPro" id="IPR013766">
    <property type="entry name" value="Thioredoxin_domain"/>
</dbReference>
<dbReference type="InterPro" id="IPR050924">
    <property type="entry name" value="Peroxiredoxin_BCP/PrxQ"/>
</dbReference>
<keyword evidence="5" id="KW-0560">Oxidoreductase</keyword>
<dbReference type="Pfam" id="PF16267">
    <property type="entry name" value="DUF4920"/>
    <property type="match status" value="1"/>
</dbReference>
<dbReference type="SUPFAM" id="SSF52833">
    <property type="entry name" value="Thioredoxin-like"/>
    <property type="match status" value="1"/>
</dbReference>
<dbReference type="RefSeq" id="WP_077410240.1">
    <property type="nucleotide sequence ID" value="NZ_JBHRTS010000002.1"/>
</dbReference>
<accession>A0ABV7JBJ7</accession>
<sequence length="311" mass="34699">MIKKTIVLLTLLTMNFMAIANSMQGQPAPSFNLQDQSGNQHQLSDYQGQWLVVYFYPKNDTTGCTIEAKAFRDHYEKLQHMNTAVLGVSLDDAESHKAFISKYDLPFNLLVDANKSMSRDYGVDGGMAFFSYAKRQTFIIDPQGMIARHFEEVNPSTHVPQVLEALNALQSKSAKAAKASDVQVTEQTEDWRVYGAPWPQEGLAEQPLQEVLAEAEQAAGETRMMSGRITRVCQKKGCWMILADGDEFVRVDFNDHAFLIPKDASGQAHVYGQLVARELTAEQIAHFESEGAKGLKGKQYEIIADSVKILN</sequence>
<name>A0ABV7JBJ7_9GAMM</name>
<comment type="caution">
    <text evidence="14">The sequence shown here is derived from an EMBL/GenBank/DDBJ whole genome shotgun (WGS) entry which is preliminary data.</text>
</comment>
<evidence type="ECO:0000256" key="8">
    <source>
        <dbReference type="ARBA" id="ARBA00032824"/>
    </source>
</evidence>
<evidence type="ECO:0000259" key="13">
    <source>
        <dbReference type="PROSITE" id="PS51352"/>
    </source>
</evidence>
<dbReference type="PANTHER" id="PTHR42801">
    <property type="entry name" value="THIOREDOXIN-DEPENDENT PEROXIDE REDUCTASE"/>
    <property type="match status" value="1"/>
</dbReference>
<reference evidence="15" key="1">
    <citation type="journal article" date="2019" name="Int. J. Syst. Evol. Microbiol.">
        <title>The Global Catalogue of Microorganisms (GCM) 10K type strain sequencing project: providing services to taxonomists for standard genome sequencing and annotation.</title>
        <authorList>
            <consortium name="The Broad Institute Genomics Platform"/>
            <consortium name="The Broad Institute Genome Sequencing Center for Infectious Disease"/>
            <person name="Wu L."/>
            <person name="Ma J."/>
        </authorList>
    </citation>
    <scope>NUCLEOTIDE SEQUENCE [LARGE SCALE GENOMIC DNA]</scope>
    <source>
        <strain evidence="15">KCTC 42953</strain>
    </source>
</reference>
<dbReference type="InterPro" id="IPR000866">
    <property type="entry name" value="AhpC/TSA"/>
</dbReference>
<dbReference type="Gene3D" id="3.40.30.10">
    <property type="entry name" value="Glutaredoxin"/>
    <property type="match status" value="1"/>
</dbReference>
<feature type="domain" description="Thioredoxin" evidence="13">
    <location>
        <begin position="22"/>
        <end position="171"/>
    </location>
</feature>
<comment type="catalytic activity">
    <reaction evidence="11">
        <text>a hydroperoxide + [thioredoxin]-dithiol = an alcohol + [thioredoxin]-disulfide + H2O</text>
        <dbReference type="Rhea" id="RHEA:62620"/>
        <dbReference type="Rhea" id="RHEA-COMP:10698"/>
        <dbReference type="Rhea" id="RHEA-COMP:10700"/>
        <dbReference type="ChEBI" id="CHEBI:15377"/>
        <dbReference type="ChEBI" id="CHEBI:29950"/>
        <dbReference type="ChEBI" id="CHEBI:30879"/>
        <dbReference type="ChEBI" id="CHEBI:35924"/>
        <dbReference type="ChEBI" id="CHEBI:50058"/>
        <dbReference type="EC" id="1.11.1.24"/>
    </reaction>
</comment>
<evidence type="ECO:0000256" key="9">
    <source>
        <dbReference type="ARBA" id="ARBA00038489"/>
    </source>
</evidence>
<evidence type="ECO:0000256" key="12">
    <source>
        <dbReference type="SAM" id="SignalP"/>
    </source>
</evidence>
<dbReference type="Pfam" id="PF00578">
    <property type="entry name" value="AhpC-TSA"/>
    <property type="match status" value="1"/>
</dbReference>
<proteinExistence type="inferred from homology"/>
<evidence type="ECO:0000313" key="14">
    <source>
        <dbReference type="EMBL" id="MFC3193461.1"/>
    </source>
</evidence>
<dbReference type="PROSITE" id="PS51352">
    <property type="entry name" value="THIOREDOXIN_2"/>
    <property type="match status" value="1"/>
</dbReference>
<comment type="function">
    <text evidence="1">Thiol-specific peroxidase that catalyzes the reduction of hydrogen peroxide and organic hydroperoxides to water and alcohols, respectively. Plays a role in cell protection against oxidative stress by detoxifying peroxides and as sensor of hydrogen peroxide-mediated signaling events.</text>
</comment>
<keyword evidence="7" id="KW-0676">Redox-active center</keyword>
<evidence type="ECO:0000256" key="5">
    <source>
        <dbReference type="ARBA" id="ARBA00023002"/>
    </source>
</evidence>
<dbReference type="Proteomes" id="UP001595533">
    <property type="component" value="Unassembled WGS sequence"/>
</dbReference>
<dbReference type="InterPro" id="IPR036249">
    <property type="entry name" value="Thioredoxin-like_sf"/>
</dbReference>
<dbReference type="EC" id="1.11.1.24" evidence="2"/>
<keyword evidence="6" id="KW-1015">Disulfide bond</keyword>
<keyword evidence="4" id="KW-0049">Antioxidant</keyword>
<evidence type="ECO:0000256" key="7">
    <source>
        <dbReference type="ARBA" id="ARBA00023284"/>
    </source>
</evidence>
<evidence type="ECO:0000256" key="2">
    <source>
        <dbReference type="ARBA" id="ARBA00013017"/>
    </source>
</evidence>
<evidence type="ECO:0000256" key="6">
    <source>
        <dbReference type="ARBA" id="ARBA00023157"/>
    </source>
</evidence>
<keyword evidence="12" id="KW-0732">Signal</keyword>
<evidence type="ECO:0000256" key="10">
    <source>
        <dbReference type="ARBA" id="ARBA00042639"/>
    </source>
</evidence>
<keyword evidence="15" id="KW-1185">Reference proteome</keyword>
<feature type="chain" id="PRO_5045848628" description="thioredoxin-dependent peroxiredoxin" evidence="12">
    <location>
        <begin position="21"/>
        <end position="311"/>
    </location>
</feature>
<dbReference type="EMBL" id="JBHRTS010000002">
    <property type="protein sequence ID" value="MFC3193461.1"/>
    <property type="molecule type" value="Genomic_DNA"/>
</dbReference>
<feature type="signal peptide" evidence="12">
    <location>
        <begin position="1"/>
        <end position="20"/>
    </location>
</feature>
<evidence type="ECO:0000256" key="3">
    <source>
        <dbReference type="ARBA" id="ARBA00022559"/>
    </source>
</evidence>
<evidence type="ECO:0000313" key="15">
    <source>
        <dbReference type="Proteomes" id="UP001595533"/>
    </source>
</evidence>
<evidence type="ECO:0000256" key="4">
    <source>
        <dbReference type="ARBA" id="ARBA00022862"/>
    </source>
</evidence>
<gene>
    <name evidence="14" type="ORF">ACFODZ_04290</name>
</gene>
<dbReference type="InterPro" id="IPR032577">
    <property type="entry name" value="DUF4920"/>
</dbReference>
<organism evidence="14 15">
    <name type="scientific">Marinicella sediminis</name>
    <dbReference type="NCBI Taxonomy" id="1792834"/>
    <lineage>
        <taxon>Bacteria</taxon>
        <taxon>Pseudomonadati</taxon>
        <taxon>Pseudomonadota</taxon>
        <taxon>Gammaproteobacteria</taxon>
        <taxon>Lysobacterales</taxon>
        <taxon>Marinicellaceae</taxon>
        <taxon>Marinicella</taxon>
    </lineage>
</organism>